<feature type="binding site" evidence="13">
    <location>
        <position position="146"/>
    </location>
    <ligand>
        <name>substrate</name>
    </ligand>
</feature>
<evidence type="ECO:0000256" key="11">
    <source>
        <dbReference type="ARBA" id="ARBA00044991"/>
    </source>
</evidence>
<dbReference type="InterPro" id="IPR023214">
    <property type="entry name" value="HAD_sf"/>
</dbReference>
<evidence type="ECO:0000256" key="2">
    <source>
        <dbReference type="ARBA" id="ARBA00006171"/>
    </source>
</evidence>
<evidence type="ECO:0000256" key="15">
    <source>
        <dbReference type="PIRSR" id="PIRSR610972-4"/>
    </source>
</evidence>
<dbReference type="GO" id="GO:0005737">
    <property type="term" value="C:cytoplasm"/>
    <property type="evidence" value="ECO:0007669"/>
    <property type="project" value="UniProtKB-SubCell"/>
</dbReference>
<dbReference type="GO" id="GO:0000287">
    <property type="term" value="F:magnesium ion binding"/>
    <property type="evidence" value="ECO:0007669"/>
    <property type="project" value="InterPro"/>
</dbReference>
<evidence type="ECO:0000256" key="6">
    <source>
        <dbReference type="ARBA" id="ARBA00022842"/>
    </source>
</evidence>
<evidence type="ECO:0000256" key="13">
    <source>
        <dbReference type="PIRSR" id="PIRSR610972-2"/>
    </source>
</evidence>
<feature type="binding site" evidence="13">
    <location>
        <begin position="115"/>
        <end position="119"/>
    </location>
    <ligand>
        <name>substrate</name>
    </ligand>
</feature>
<feature type="active site" description="Proton donor/acceptor" evidence="12">
    <location>
        <position position="10"/>
    </location>
</feature>
<evidence type="ECO:0000256" key="5">
    <source>
        <dbReference type="ARBA" id="ARBA00022723"/>
    </source>
</evidence>
<name>A0A1I4NBV8_ENTMU</name>
<feature type="site" description="Important for catalytic activity and assists the phosphoryl transfer reaction to Asp8 by balancing charge and orienting the reacting groups" evidence="15">
    <location>
        <position position="115"/>
    </location>
</feature>
<dbReference type="InterPro" id="IPR036412">
    <property type="entry name" value="HAD-like_sf"/>
</dbReference>
<dbReference type="PANTHER" id="PTHR46193">
    <property type="entry name" value="6-PHOSPHOGLUCONATE PHOSPHATASE"/>
    <property type="match status" value="1"/>
</dbReference>
<dbReference type="Gene3D" id="1.10.150.240">
    <property type="entry name" value="Putative phosphatase, domain 2"/>
    <property type="match status" value="1"/>
</dbReference>
<proteinExistence type="inferred from homology"/>
<feature type="binding site" evidence="13">
    <location>
        <begin position="8"/>
        <end position="10"/>
    </location>
    <ligand>
        <name>substrate</name>
    </ligand>
</feature>
<comment type="subcellular location">
    <subcellularLocation>
        <location evidence="1">Cytoplasm</location>
    </subcellularLocation>
</comment>
<comment type="similarity">
    <text evidence="2">Belongs to the HAD-like hydrolase superfamily. CbbY/CbbZ/Gph/YieH family.</text>
</comment>
<sequence length="221" mass="24198">MFKGVLFDLDGVITDTAEFHYRAWKKLGEEIGISIDRNFNEQLKGVSREDSLTLLLAYGKKENDFSNEEFAALAKRKNEYYLEMIQEITPADVFPGIVPLLSELKDTGIKIALASASKNGPLLLDKMQLTDYFDAIADPSKVASGKPAPDIFLLAAKEIGLEATDCLGIEDAKAGIQAIIASGAYPVGVGRKEDLGEDIPIVADTSSLTLDYLQHVWRKDV</sequence>
<feature type="binding site" evidence="13">
    <location>
        <begin position="43"/>
        <end position="48"/>
    </location>
    <ligand>
        <name>substrate</name>
    </ligand>
</feature>
<accession>A0A1I4NBV8</accession>
<keyword evidence="5 14" id="KW-0479">Metal-binding</keyword>
<dbReference type="InterPro" id="IPR006439">
    <property type="entry name" value="HAD-SF_hydro_IA"/>
</dbReference>
<dbReference type="SUPFAM" id="SSF56784">
    <property type="entry name" value="HAD-like"/>
    <property type="match status" value="1"/>
</dbReference>
<feature type="binding site" evidence="14">
    <location>
        <position position="10"/>
    </location>
    <ligand>
        <name>Mg(2+)</name>
        <dbReference type="ChEBI" id="CHEBI:18420"/>
    </ligand>
</feature>
<dbReference type="RefSeq" id="WP_074800418.1">
    <property type="nucleotide sequence ID" value="NZ_FOUC01000011.1"/>
</dbReference>
<dbReference type="EC" id="5.4.2.6" evidence="10"/>
<dbReference type="InterPro" id="IPR023198">
    <property type="entry name" value="PGP-like_dom2"/>
</dbReference>
<feature type="binding site" evidence="13">
    <location>
        <position position="77"/>
    </location>
    <ligand>
        <name>substrate</name>
    </ligand>
</feature>
<evidence type="ECO:0000256" key="10">
    <source>
        <dbReference type="ARBA" id="ARBA00044968"/>
    </source>
</evidence>
<dbReference type="InterPro" id="IPR051600">
    <property type="entry name" value="Beta-PGM-like"/>
</dbReference>
<feature type="binding site" evidence="14">
    <location>
        <position position="8"/>
    </location>
    <ligand>
        <name>Mg(2+)</name>
        <dbReference type="ChEBI" id="CHEBI:18420"/>
    </ligand>
</feature>
<evidence type="ECO:0000256" key="9">
    <source>
        <dbReference type="ARBA" id="ARBA00044926"/>
    </source>
</evidence>
<feature type="binding site" evidence="13">
    <location>
        <position position="51"/>
    </location>
    <ligand>
        <name>substrate</name>
    </ligand>
</feature>
<dbReference type="CDD" id="cd02598">
    <property type="entry name" value="HAD_BPGM"/>
    <property type="match status" value="1"/>
</dbReference>
<dbReference type="AlphaFoldDB" id="A0A1I4NBV8"/>
<dbReference type="GO" id="GO:0005975">
    <property type="term" value="P:carbohydrate metabolic process"/>
    <property type="evidence" value="ECO:0007669"/>
    <property type="project" value="InterPro"/>
</dbReference>
<evidence type="ECO:0000313" key="16">
    <source>
        <dbReference type="EMBL" id="OTP25581.1"/>
    </source>
</evidence>
<evidence type="ECO:0000256" key="14">
    <source>
        <dbReference type="PIRSR" id="PIRSR610972-3"/>
    </source>
</evidence>
<protein>
    <recommendedName>
        <fullName evidence="11">Beta-phosphoglucomutase</fullName>
        <ecNumber evidence="10">5.4.2.6</ecNumber>
    </recommendedName>
</protein>
<feature type="binding site" evidence="14">
    <location>
        <position position="170"/>
    </location>
    <ligand>
        <name>Mg(2+)</name>
        <dbReference type="ChEBI" id="CHEBI:18420"/>
    </ligand>
</feature>
<gene>
    <name evidence="16" type="ORF">A5802_002734</name>
</gene>
<evidence type="ECO:0000256" key="4">
    <source>
        <dbReference type="ARBA" id="ARBA00022553"/>
    </source>
</evidence>
<dbReference type="Gene3D" id="3.40.50.1000">
    <property type="entry name" value="HAD superfamily/HAD-like"/>
    <property type="match status" value="1"/>
</dbReference>
<dbReference type="GO" id="GO:0008801">
    <property type="term" value="F:beta-phosphoglucomutase activity"/>
    <property type="evidence" value="ECO:0007669"/>
    <property type="project" value="UniProtKB-EC"/>
</dbReference>
<dbReference type="NCBIfam" id="TIGR01509">
    <property type="entry name" value="HAD-SF-IA-v3"/>
    <property type="match status" value="1"/>
</dbReference>
<dbReference type="Pfam" id="PF00702">
    <property type="entry name" value="Hydrolase"/>
    <property type="match status" value="1"/>
</dbReference>
<evidence type="ECO:0000313" key="17">
    <source>
        <dbReference type="Proteomes" id="UP000195024"/>
    </source>
</evidence>
<feature type="binding site" evidence="13">
    <location>
        <position position="24"/>
    </location>
    <ligand>
        <name>substrate</name>
    </ligand>
</feature>
<dbReference type="SFLD" id="SFLDG01135">
    <property type="entry name" value="C1.5.6:_HAD__Beta-PGM__Phospha"/>
    <property type="match status" value="1"/>
</dbReference>
<dbReference type="SFLD" id="SFLDF00046">
    <property type="entry name" value="beta-phosphoglucomutase"/>
    <property type="match status" value="1"/>
</dbReference>
<feature type="site" description="Important for catalytic activity and assists the phosphoryl transfer reaction to Asp8 by balancing charge and orienting the reacting groups" evidence="15">
    <location>
        <position position="146"/>
    </location>
</feature>
<keyword evidence="8" id="KW-0119">Carbohydrate metabolism</keyword>
<keyword evidence="3" id="KW-0963">Cytoplasm</keyword>
<dbReference type="EMBL" id="NGMS01000002">
    <property type="protein sequence ID" value="OTP25581.1"/>
    <property type="molecule type" value="Genomic_DNA"/>
</dbReference>
<dbReference type="InterPro" id="IPR010972">
    <property type="entry name" value="Beta-PGM"/>
</dbReference>
<evidence type="ECO:0000256" key="1">
    <source>
        <dbReference type="ARBA" id="ARBA00004496"/>
    </source>
</evidence>
<keyword evidence="7" id="KW-0413">Isomerase</keyword>
<comment type="catalytic activity">
    <reaction evidence="9">
        <text>beta-D-glucose 1-phosphate = beta-D-glucose 6-phosphate</text>
        <dbReference type="Rhea" id="RHEA:20113"/>
        <dbReference type="ChEBI" id="CHEBI:57684"/>
        <dbReference type="ChEBI" id="CHEBI:58247"/>
        <dbReference type="EC" id="5.4.2.6"/>
    </reaction>
</comment>
<evidence type="ECO:0000256" key="7">
    <source>
        <dbReference type="ARBA" id="ARBA00023235"/>
    </source>
</evidence>
<feature type="active site" description="Nucleophile" evidence="12">
    <location>
        <position position="8"/>
    </location>
</feature>
<evidence type="ECO:0000256" key="12">
    <source>
        <dbReference type="PIRSR" id="PIRSR610972-1"/>
    </source>
</evidence>
<dbReference type="FunFam" id="1.10.150.240:FF:000010">
    <property type="entry name" value="Beta-phosphoglucomutase"/>
    <property type="match status" value="1"/>
</dbReference>
<dbReference type="SFLD" id="SFLDG01129">
    <property type="entry name" value="C1.5:_HAD__Beta-PGM__Phosphata"/>
    <property type="match status" value="1"/>
</dbReference>
<reference evidence="16 17" key="1">
    <citation type="submission" date="2017-05" db="EMBL/GenBank/DDBJ databases">
        <title>The Genome Sequence of Enterococcus mundtii 6B1_DIV0119.</title>
        <authorList>
            <consortium name="The Broad Institute Genomics Platform"/>
            <consortium name="The Broad Institute Genomic Center for Infectious Diseases"/>
            <person name="Earl A."/>
            <person name="Manson A."/>
            <person name="Schwartman J."/>
            <person name="Gilmore M."/>
            <person name="Abouelleil A."/>
            <person name="Cao P."/>
            <person name="Chapman S."/>
            <person name="Cusick C."/>
            <person name="Shea T."/>
            <person name="Young S."/>
            <person name="Neafsey D."/>
            <person name="Nusbaum C."/>
            <person name="Birren B."/>
        </authorList>
    </citation>
    <scope>NUCLEOTIDE SEQUENCE [LARGE SCALE GENOMIC DNA]</scope>
    <source>
        <strain evidence="16 17">6B1_DIV0119</strain>
    </source>
</reference>
<dbReference type="Proteomes" id="UP000195024">
    <property type="component" value="Unassembled WGS sequence"/>
</dbReference>
<dbReference type="InterPro" id="IPR010976">
    <property type="entry name" value="B-phosphoglucomutase_hydrolase"/>
</dbReference>
<evidence type="ECO:0000256" key="8">
    <source>
        <dbReference type="ARBA" id="ARBA00023277"/>
    </source>
</evidence>
<dbReference type="NCBIfam" id="TIGR02009">
    <property type="entry name" value="PGMB-YQAB-SF"/>
    <property type="match status" value="1"/>
</dbReference>
<keyword evidence="6 14" id="KW-0460">Magnesium</keyword>
<organism evidence="16 17">
    <name type="scientific">Enterococcus mundtii</name>
    <dbReference type="NCBI Taxonomy" id="53346"/>
    <lineage>
        <taxon>Bacteria</taxon>
        <taxon>Bacillati</taxon>
        <taxon>Bacillota</taxon>
        <taxon>Bacilli</taxon>
        <taxon>Lactobacillales</taxon>
        <taxon>Enterococcaceae</taxon>
        <taxon>Enterococcus</taxon>
    </lineage>
</organism>
<dbReference type="PANTHER" id="PTHR46193:SF18">
    <property type="entry name" value="HEXITOL PHOSPHATASE B"/>
    <property type="match status" value="1"/>
</dbReference>
<dbReference type="SFLD" id="SFLDS00003">
    <property type="entry name" value="Haloacid_Dehalogenase"/>
    <property type="match status" value="1"/>
</dbReference>
<dbReference type="NCBIfam" id="TIGR01990">
    <property type="entry name" value="bPGM"/>
    <property type="match status" value="1"/>
</dbReference>
<feature type="binding site" evidence="14">
    <location>
        <position position="171"/>
    </location>
    <ligand>
        <name>Mg(2+)</name>
        <dbReference type="ChEBI" id="CHEBI:18420"/>
    </ligand>
</feature>
<evidence type="ECO:0000256" key="3">
    <source>
        <dbReference type="ARBA" id="ARBA00022490"/>
    </source>
</evidence>
<comment type="caution">
    <text evidence="16">The sequence shown here is derived from an EMBL/GenBank/DDBJ whole genome shotgun (WGS) entry which is preliminary data.</text>
</comment>
<comment type="cofactor">
    <cofactor evidence="14">
        <name>Mg(2+)</name>
        <dbReference type="ChEBI" id="CHEBI:18420"/>
    </cofactor>
    <text evidence="14">Binds 2 magnesium ions per subunit.</text>
</comment>
<keyword evidence="4" id="KW-0597">Phosphoprotein</keyword>